<dbReference type="AlphaFoldDB" id="A0A733CHU1"/>
<proteinExistence type="inferred from homology"/>
<dbReference type="InterPro" id="IPR007985">
    <property type="entry name" value="Hemolysn_expr_modulating_HHA"/>
</dbReference>
<dbReference type="EMBL" id="DAASHT010000018">
    <property type="protein sequence ID" value="HAE5578710.1"/>
    <property type="molecule type" value="Genomic_DNA"/>
</dbReference>
<accession>A0A733CHU1</accession>
<dbReference type="Pfam" id="PF05321">
    <property type="entry name" value="HHA"/>
    <property type="match status" value="1"/>
</dbReference>
<comment type="similarity">
    <text evidence="1">Belongs to the Hha/YmoA/Cnu family.</text>
</comment>
<sequence>MKTKTEWVLKLRRCSTTDTLQKVAERIKKRLSGKELGIFQLAADHRMAEITMQKLYDEVPFNVWKYIN</sequence>
<dbReference type="InterPro" id="IPR036666">
    <property type="entry name" value="HHA_sf"/>
</dbReference>
<reference evidence="2" key="2">
    <citation type="submission" date="2018-07" db="EMBL/GenBank/DDBJ databases">
        <authorList>
            <consortium name="NCBI Pathogen Detection Project"/>
        </authorList>
    </citation>
    <scope>NUCLEOTIDE SEQUENCE</scope>
    <source>
        <strain evidence="2">ID147255</strain>
    </source>
</reference>
<evidence type="ECO:0000313" key="2">
    <source>
        <dbReference type="EMBL" id="HAE5578710.1"/>
    </source>
</evidence>
<protein>
    <submittedName>
        <fullName evidence="2">Hemolysin expression modulator Hha</fullName>
    </submittedName>
</protein>
<evidence type="ECO:0000256" key="1">
    <source>
        <dbReference type="ARBA" id="ARBA00010526"/>
    </source>
</evidence>
<dbReference type="SUPFAM" id="SSF68989">
    <property type="entry name" value="Hemolysin expression modulating protein HHA"/>
    <property type="match status" value="1"/>
</dbReference>
<dbReference type="Gene3D" id="1.20.1280.40">
    <property type="entry name" value="HHA"/>
    <property type="match status" value="1"/>
</dbReference>
<comment type="caution">
    <text evidence="2">The sequence shown here is derived from an EMBL/GenBank/DDBJ whole genome shotgun (WGS) entry which is preliminary data.</text>
</comment>
<gene>
    <name evidence="2" type="primary">hha</name>
    <name evidence="2" type="ORF">G4J74_004628</name>
</gene>
<organism evidence="2">
    <name type="scientific">Salmonella enterica subsp. enterica serovar Heidelberg</name>
    <dbReference type="NCBI Taxonomy" id="611"/>
    <lineage>
        <taxon>Bacteria</taxon>
        <taxon>Pseudomonadati</taxon>
        <taxon>Pseudomonadota</taxon>
        <taxon>Gammaproteobacteria</taxon>
        <taxon>Enterobacterales</taxon>
        <taxon>Enterobacteriaceae</taxon>
        <taxon>Salmonella</taxon>
    </lineage>
</organism>
<dbReference type="NCBIfam" id="NF008191">
    <property type="entry name" value="PRK10945.1"/>
    <property type="match status" value="1"/>
</dbReference>
<reference evidence="2" key="1">
    <citation type="journal article" date="2018" name="Genome Biol.">
        <title>SKESA: strategic k-mer extension for scrupulous assemblies.</title>
        <authorList>
            <person name="Souvorov A."/>
            <person name="Agarwala R."/>
            <person name="Lipman D.J."/>
        </authorList>
    </citation>
    <scope>NUCLEOTIDE SEQUENCE</scope>
    <source>
        <strain evidence="2">ID147255</strain>
    </source>
</reference>
<name>A0A733CHU1_SALET</name>